<evidence type="ECO:0000313" key="3">
    <source>
        <dbReference type="Proteomes" id="UP001213799"/>
    </source>
</evidence>
<dbReference type="PANTHER" id="PTHR37017:SF11">
    <property type="entry name" value="ESTERASE_LIPASE_THIOESTERASE DOMAIN-CONTAINING PROTEIN"/>
    <property type="match status" value="1"/>
</dbReference>
<dbReference type="InterPro" id="IPR029058">
    <property type="entry name" value="AB_hydrolase_fold"/>
</dbReference>
<keyword evidence="3" id="KW-1185">Reference proteome</keyword>
<organism evidence="2 3">
    <name type="scientific">Penicillium hordei</name>
    <dbReference type="NCBI Taxonomy" id="40994"/>
    <lineage>
        <taxon>Eukaryota</taxon>
        <taxon>Fungi</taxon>
        <taxon>Dikarya</taxon>
        <taxon>Ascomycota</taxon>
        <taxon>Pezizomycotina</taxon>
        <taxon>Eurotiomycetes</taxon>
        <taxon>Eurotiomycetidae</taxon>
        <taxon>Eurotiales</taxon>
        <taxon>Aspergillaceae</taxon>
        <taxon>Penicillium</taxon>
    </lineage>
</organism>
<dbReference type="RefSeq" id="XP_056752448.1">
    <property type="nucleotide sequence ID" value="XM_056896663.1"/>
</dbReference>
<dbReference type="GO" id="GO:0017000">
    <property type="term" value="P:antibiotic biosynthetic process"/>
    <property type="evidence" value="ECO:0007669"/>
    <property type="project" value="UniProtKB-ARBA"/>
</dbReference>
<dbReference type="InterPro" id="IPR000073">
    <property type="entry name" value="AB_hydrolase_1"/>
</dbReference>
<gene>
    <name evidence="2" type="ORF">N7537_005606</name>
</gene>
<sequence>MDKPTFVFSLGAWVTPVVFDAVRGRLDTLGYPSECPAHPSIGAEPPSLTLEDDVASLRRVLTTLADEGKDIVLVAYSYGGVVASTASEGLVKHVRAESGKLGGIVKVVYLAAFALDKGQSLLGMLGGDYLPWMRVEVGPSRILWSVSLSKIKLTNRKGDYVYADGTGNVGWQDLTLEEQEKWNQTTMHTSRAVFSGETTYEPWCDIPCSYIICEQDLALSPAIQEFFASKMGGPGTTHRLPSSHSPFLSMPDRLVGVLEEIVKV</sequence>
<dbReference type="Proteomes" id="UP001213799">
    <property type="component" value="Unassembled WGS sequence"/>
</dbReference>
<accession>A0AAD6H3M7</accession>
<dbReference type="PANTHER" id="PTHR37017">
    <property type="entry name" value="AB HYDROLASE-1 DOMAIN-CONTAINING PROTEIN-RELATED"/>
    <property type="match status" value="1"/>
</dbReference>
<feature type="domain" description="AB hydrolase-1" evidence="1">
    <location>
        <begin position="11"/>
        <end position="255"/>
    </location>
</feature>
<dbReference type="InterPro" id="IPR052897">
    <property type="entry name" value="Sec-Metab_Biosynth_Hydrolase"/>
</dbReference>
<dbReference type="AlphaFoldDB" id="A0AAD6H3M7"/>
<evidence type="ECO:0000313" key="2">
    <source>
        <dbReference type="EMBL" id="KAJ5602650.1"/>
    </source>
</evidence>
<dbReference type="Pfam" id="PF12697">
    <property type="entry name" value="Abhydrolase_6"/>
    <property type="match status" value="1"/>
</dbReference>
<evidence type="ECO:0000259" key="1">
    <source>
        <dbReference type="Pfam" id="PF12697"/>
    </source>
</evidence>
<dbReference type="Gene3D" id="3.40.50.1820">
    <property type="entry name" value="alpha/beta hydrolase"/>
    <property type="match status" value="1"/>
</dbReference>
<dbReference type="EMBL" id="JAQJAE010000003">
    <property type="protein sequence ID" value="KAJ5602650.1"/>
    <property type="molecule type" value="Genomic_DNA"/>
</dbReference>
<dbReference type="GO" id="GO:0072330">
    <property type="term" value="P:monocarboxylic acid biosynthetic process"/>
    <property type="evidence" value="ECO:0007669"/>
    <property type="project" value="UniProtKB-ARBA"/>
</dbReference>
<comment type="caution">
    <text evidence="2">The sequence shown here is derived from an EMBL/GenBank/DDBJ whole genome shotgun (WGS) entry which is preliminary data.</text>
</comment>
<name>A0AAD6H3M7_9EURO</name>
<protein>
    <recommendedName>
        <fullName evidence="1">AB hydrolase-1 domain-containing protein</fullName>
    </recommendedName>
</protein>
<reference evidence="2" key="1">
    <citation type="journal article" date="2023" name="IMA Fungus">
        <title>Comparative genomic study of the Penicillium genus elucidates a diverse pangenome and 15 lateral gene transfer events.</title>
        <authorList>
            <person name="Petersen C."/>
            <person name="Sorensen T."/>
            <person name="Nielsen M.R."/>
            <person name="Sondergaard T.E."/>
            <person name="Sorensen J.L."/>
            <person name="Fitzpatrick D.A."/>
            <person name="Frisvad J.C."/>
            <person name="Nielsen K.L."/>
        </authorList>
    </citation>
    <scope>NUCLEOTIDE SEQUENCE</scope>
    <source>
        <strain evidence="2">IBT 12815</strain>
    </source>
</reference>
<proteinExistence type="predicted"/>
<reference evidence="2" key="2">
    <citation type="submission" date="2023-01" db="EMBL/GenBank/DDBJ databases">
        <authorList>
            <person name="Petersen C."/>
        </authorList>
    </citation>
    <scope>NUCLEOTIDE SEQUENCE</scope>
    <source>
        <strain evidence="2">IBT 12815</strain>
    </source>
</reference>
<dbReference type="SUPFAM" id="SSF53474">
    <property type="entry name" value="alpha/beta-Hydrolases"/>
    <property type="match status" value="1"/>
</dbReference>
<dbReference type="GeneID" id="81586905"/>